<dbReference type="Pfam" id="PF07631">
    <property type="entry name" value="PSD4"/>
    <property type="match status" value="1"/>
</dbReference>
<dbReference type="Pfam" id="PF07624">
    <property type="entry name" value="PSD2"/>
    <property type="match status" value="1"/>
</dbReference>
<feature type="chain" id="PRO_5045147405" description="Planctomycete cytochrome C" evidence="1">
    <location>
        <begin position="27"/>
        <end position="637"/>
    </location>
</feature>
<feature type="domain" description="DUF1588" evidence="4">
    <location>
        <begin position="444"/>
        <end position="541"/>
    </location>
</feature>
<reference evidence="8 9" key="1">
    <citation type="submission" date="2019-02" db="EMBL/GenBank/DDBJ databases">
        <title>Deep-cultivation of Planctomycetes and their phenomic and genomic characterization uncovers novel biology.</title>
        <authorList>
            <person name="Wiegand S."/>
            <person name="Jogler M."/>
            <person name="Boedeker C."/>
            <person name="Pinto D."/>
            <person name="Vollmers J."/>
            <person name="Rivas-Marin E."/>
            <person name="Kohn T."/>
            <person name="Peeters S.H."/>
            <person name="Heuer A."/>
            <person name="Rast P."/>
            <person name="Oberbeckmann S."/>
            <person name="Bunk B."/>
            <person name="Jeske O."/>
            <person name="Meyerdierks A."/>
            <person name="Storesund J.E."/>
            <person name="Kallscheuer N."/>
            <person name="Luecker S."/>
            <person name="Lage O.M."/>
            <person name="Pohl T."/>
            <person name="Merkel B.J."/>
            <person name="Hornburger P."/>
            <person name="Mueller R.-W."/>
            <person name="Bruemmer F."/>
            <person name="Labrenz M."/>
            <person name="Spormann A.M."/>
            <person name="Op den Camp H."/>
            <person name="Overmann J."/>
            <person name="Amann R."/>
            <person name="Jetten M.S.M."/>
            <person name="Mascher T."/>
            <person name="Medema M.H."/>
            <person name="Devos D.P."/>
            <person name="Kaster A.-K."/>
            <person name="Ovreas L."/>
            <person name="Rohde M."/>
            <person name="Galperin M.Y."/>
            <person name="Jogler C."/>
        </authorList>
    </citation>
    <scope>NUCLEOTIDE SEQUENCE [LARGE SCALE GENOMIC DNA]</scope>
    <source>
        <strain evidence="8 9">TBK1r</strain>
    </source>
</reference>
<dbReference type="RefSeq" id="WP_145214382.1">
    <property type="nucleotide sequence ID" value="NZ_CP036432.1"/>
</dbReference>
<feature type="domain" description="Cytochrome C Planctomycete-type" evidence="6">
    <location>
        <begin position="55"/>
        <end position="102"/>
    </location>
</feature>
<organism evidence="8 9">
    <name type="scientific">Stieleria magnilauensis</name>
    <dbReference type="NCBI Taxonomy" id="2527963"/>
    <lineage>
        <taxon>Bacteria</taxon>
        <taxon>Pseudomonadati</taxon>
        <taxon>Planctomycetota</taxon>
        <taxon>Planctomycetia</taxon>
        <taxon>Pirellulales</taxon>
        <taxon>Pirellulaceae</taxon>
        <taxon>Stieleria</taxon>
    </lineage>
</organism>
<dbReference type="EMBL" id="CP036432">
    <property type="protein sequence ID" value="QDV85134.1"/>
    <property type="molecule type" value="Genomic_DNA"/>
</dbReference>
<name>A0ABX5XZA5_9BACT</name>
<dbReference type="InterPro" id="IPR013039">
    <property type="entry name" value="DUF1588"/>
</dbReference>
<feature type="domain" description="DUF1585" evidence="2">
    <location>
        <begin position="555"/>
        <end position="628"/>
    </location>
</feature>
<protein>
    <recommendedName>
        <fullName evidence="10">Planctomycete cytochrome C</fullName>
    </recommendedName>
</protein>
<dbReference type="Pfam" id="PF07626">
    <property type="entry name" value="PSD3"/>
    <property type="match status" value="1"/>
</dbReference>
<dbReference type="InterPro" id="IPR011429">
    <property type="entry name" value="Cyt_c_Planctomycete-type"/>
</dbReference>
<keyword evidence="1" id="KW-0732">Signal</keyword>
<evidence type="ECO:0000259" key="2">
    <source>
        <dbReference type="Pfam" id="PF07624"/>
    </source>
</evidence>
<feature type="domain" description="DUF1595" evidence="7">
    <location>
        <begin position="226"/>
        <end position="286"/>
    </location>
</feature>
<evidence type="ECO:0000259" key="7">
    <source>
        <dbReference type="Pfam" id="PF07637"/>
    </source>
</evidence>
<dbReference type="InterPro" id="IPR013043">
    <property type="entry name" value="DUF1595"/>
</dbReference>
<feature type="signal peptide" evidence="1">
    <location>
        <begin position="1"/>
        <end position="26"/>
    </location>
</feature>
<gene>
    <name evidence="8" type="ORF">TBK1r_40880</name>
</gene>
<dbReference type="Pfam" id="PF07637">
    <property type="entry name" value="PSD5"/>
    <property type="match status" value="1"/>
</dbReference>
<dbReference type="Pfam" id="PF07635">
    <property type="entry name" value="PSCyt1"/>
    <property type="match status" value="1"/>
</dbReference>
<evidence type="ECO:0000259" key="3">
    <source>
        <dbReference type="Pfam" id="PF07626"/>
    </source>
</evidence>
<evidence type="ECO:0000259" key="5">
    <source>
        <dbReference type="Pfam" id="PF07631"/>
    </source>
</evidence>
<dbReference type="Pfam" id="PF07627">
    <property type="entry name" value="PSCyt3"/>
    <property type="match status" value="1"/>
</dbReference>
<feature type="domain" description="DUF1587" evidence="3">
    <location>
        <begin position="139"/>
        <end position="202"/>
    </location>
</feature>
<keyword evidence="9" id="KW-1185">Reference proteome</keyword>
<evidence type="ECO:0000259" key="4">
    <source>
        <dbReference type="Pfam" id="PF07627"/>
    </source>
</evidence>
<dbReference type="InterPro" id="IPR013042">
    <property type="entry name" value="DUF1592"/>
</dbReference>
<sequence>MTVLQSTTRWIWFASLLGLTTGMALAEDHPSEETKAELAAENFQTNIAPFLENHCVVCHSGDDFEGEVSFDRFEDSADIQENYEFWEKVLRLVVEHQMPPADQTQPTDDEIASLGRAIELEFDAFDCTSVKHPGRVTIRRLNKSEYDNTIRDLLGLDLRLADNFPSDDVAHGFDNVGDVLTIPPILFEKYLEAAATIAEKALADEQARKRVLPREAANDDEQVAVARENVRQFASRAFRRPITEDESERLFAIMRNAFQRGAPRDEIFQTIVAAILIHPNFLFRVEQDPDPDDEDGIRALDGYELATRLSYFLWSSMPDERLFELAASGELTNKEVLSAEAKRMLADPKSRALVDNFAGQWLQLRDVSLLMPDPVRFPDFDEPLRQAMRRETETFFEQLIRQDRSVLEFLDADYTYVNERLARHYGIDSIQGDSFQQVSLPAGRRGVLTHSSILMLTSNPTRTSPVKRGKWILENFLAEPPPPPPADVPDLEEGGEVLGSLREQMEQHRANESCAVCHRKMDALGFGMENFDAVGAYRERDGAYKIDASGELPGGVGFDGADELMQILVQEKRQQFCKCLASKLLTYALGRGLTSYDRCTVNSALAAMENDGYRFSSLVQAIVTSDPFTMRERKRDQ</sequence>
<dbReference type="Proteomes" id="UP000318081">
    <property type="component" value="Chromosome"/>
</dbReference>
<evidence type="ECO:0000259" key="6">
    <source>
        <dbReference type="Pfam" id="PF07635"/>
    </source>
</evidence>
<evidence type="ECO:0000256" key="1">
    <source>
        <dbReference type="SAM" id="SignalP"/>
    </source>
</evidence>
<feature type="domain" description="DUF1592" evidence="5">
    <location>
        <begin position="300"/>
        <end position="427"/>
    </location>
</feature>
<evidence type="ECO:0000313" key="9">
    <source>
        <dbReference type="Proteomes" id="UP000318081"/>
    </source>
</evidence>
<dbReference type="InterPro" id="IPR013036">
    <property type="entry name" value="DUF1587"/>
</dbReference>
<accession>A0ABX5XZA5</accession>
<evidence type="ECO:0000313" key="8">
    <source>
        <dbReference type="EMBL" id="QDV85134.1"/>
    </source>
</evidence>
<dbReference type="InterPro" id="IPR011478">
    <property type="entry name" value="DUF1585"/>
</dbReference>
<evidence type="ECO:0008006" key="10">
    <source>
        <dbReference type="Google" id="ProtNLM"/>
    </source>
</evidence>
<proteinExistence type="predicted"/>